<keyword evidence="9" id="KW-1185">Reference proteome</keyword>
<dbReference type="GO" id="GO:0000287">
    <property type="term" value="F:magnesium ion binding"/>
    <property type="evidence" value="ECO:0007669"/>
    <property type="project" value="TreeGrafter"/>
</dbReference>
<feature type="binding site" evidence="4">
    <location>
        <position position="125"/>
    </location>
    <ligand>
        <name>substrate</name>
    </ligand>
</feature>
<dbReference type="InterPro" id="IPR040442">
    <property type="entry name" value="Pyrv_kinase-like_dom_sf"/>
</dbReference>
<dbReference type="EMBL" id="JAMXWF010000032">
    <property type="protein sequence ID" value="MDQ6411472.1"/>
    <property type="molecule type" value="Genomic_DNA"/>
</dbReference>
<keyword evidence="3 5" id="KW-0460">Magnesium</keyword>
<gene>
    <name evidence="8" type="ORF">NIE36_30405</name>
    <name evidence="7" type="ORF">OSB80_30470</name>
</gene>
<dbReference type="Pfam" id="PF03328">
    <property type="entry name" value="HpcH_HpaI"/>
    <property type="match status" value="1"/>
</dbReference>
<organism evidence="8 10">
    <name type="scientific">Paraburkholderia madseniana</name>
    <dbReference type="NCBI Taxonomy" id="2599607"/>
    <lineage>
        <taxon>Bacteria</taxon>
        <taxon>Pseudomonadati</taxon>
        <taxon>Pseudomonadota</taxon>
        <taxon>Betaproteobacteria</taxon>
        <taxon>Burkholderiales</taxon>
        <taxon>Burkholderiaceae</taxon>
        <taxon>Paraburkholderia</taxon>
    </lineage>
</organism>
<dbReference type="GO" id="GO:0016829">
    <property type="term" value="F:lyase activity"/>
    <property type="evidence" value="ECO:0007669"/>
    <property type="project" value="UniProtKB-KW"/>
</dbReference>
<dbReference type="RefSeq" id="WP_266260495.1">
    <property type="nucleotide sequence ID" value="NZ_JAMXWF010000032.1"/>
</dbReference>
<evidence type="ECO:0000256" key="3">
    <source>
        <dbReference type="ARBA" id="ARBA00022842"/>
    </source>
</evidence>
<evidence type="ECO:0000256" key="2">
    <source>
        <dbReference type="ARBA" id="ARBA00022723"/>
    </source>
</evidence>
<evidence type="ECO:0000259" key="6">
    <source>
        <dbReference type="Pfam" id="PF03328"/>
    </source>
</evidence>
<dbReference type="PANTHER" id="PTHR32308">
    <property type="entry name" value="LYASE BETA SUBUNIT, PUTATIVE (AFU_ORTHOLOGUE AFUA_4G13030)-RELATED"/>
    <property type="match status" value="1"/>
</dbReference>
<dbReference type="GO" id="GO:0006107">
    <property type="term" value="P:oxaloacetate metabolic process"/>
    <property type="evidence" value="ECO:0007669"/>
    <property type="project" value="TreeGrafter"/>
</dbReference>
<name>A0AAP5EZI3_9BURK</name>
<dbReference type="AlphaFoldDB" id="A0AAP5EZI3"/>
<dbReference type="EMBL" id="JAPKHW010000032">
    <property type="protein sequence ID" value="MCX4149654.1"/>
    <property type="molecule type" value="Genomic_DNA"/>
</dbReference>
<dbReference type="InterPro" id="IPR011206">
    <property type="entry name" value="Citrate_lyase_beta/mcl1/mcl2"/>
</dbReference>
<comment type="cofactor">
    <cofactor evidence="1">
        <name>Mg(2+)</name>
        <dbReference type="ChEBI" id="CHEBI:18420"/>
    </cofactor>
</comment>
<evidence type="ECO:0000313" key="8">
    <source>
        <dbReference type="EMBL" id="MDQ6411472.1"/>
    </source>
</evidence>
<feature type="binding site" evidence="5">
    <location>
        <position position="125"/>
    </location>
    <ligand>
        <name>Mg(2+)</name>
        <dbReference type="ChEBI" id="CHEBI:18420"/>
    </ligand>
</feature>
<keyword evidence="8" id="KW-0456">Lyase</keyword>
<evidence type="ECO:0000256" key="1">
    <source>
        <dbReference type="ARBA" id="ARBA00001946"/>
    </source>
</evidence>
<evidence type="ECO:0000313" key="9">
    <source>
        <dbReference type="Proteomes" id="UP001209412"/>
    </source>
</evidence>
<accession>A0AAP5EZI3</accession>
<proteinExistence type="predicted"/>
<dbReference type="Proteomes" id="UP001209412">
    <property type="component" value="Unassembled WGS sequence"/>
</dbReference>
<comment type="caution">
    <text evidence="8">The sequence shown here is derived from an EMBL/GenBank/DDBJ whole genome shotgun (WGS) entry which is preliminary data.</text>
</comment>
<dbReference type="InterPro" id="IPR005000">
    <property type="entry name" value="Aldolase/citrate-lyase_domain"/>
</dbReference>
<protein>
    <submittedName>
        <fullName evidence="8">CoA ester lyase</fullName>
    </submittedName>
</protein>
<dbReference type="SUPFAM" id="SSF51621">
    <property type="entry name" value="Phosphoenolpyruvate/pyruvate domain"/>
    <property type="match status" value="1"/>
</dbReference>
<dbReference type="InterPro" id="IPR015813">
    <property type="entry name" value="Pyrv/PenolPyrv_kinase-like_dom"/>
</dbReference>
<feature type="binding site" evidence="5">
    <location>
        <position position="154"/>
    </location>
    <ligand>
        <name>Mg(2+)</name>
        <dbReference type="ChEBI" id="CHEBI:18420"/>
    </ligand>
</feature>
<dbReference type="PIRSF" id="PIRSF015582">
    <property type="entry name" value="Cit_lyase_B"/>
    <property type="match status" value="1"/>
</dbReference>
<dbReference type="Proteomes" id="UP001242288">
    <property type="component" value="Unassembled WGS sequence"/>
</dbReference>
<dbReference type="PANTHER" id="PTHR32308:SF10">
    <property type="entry name" value="CITRATE LYASE SUBUNIT BETA"/>
    <property type="match status" value="1"/>
</dbReference>
<sequence>MTMTPSTRPRRSALYVPAHHARAMEKARSARCDVVILDLEDSVGPEEKLQARTAAAEAIHDGGFASREVVIRTNALSTPWGMEDLAVAAQVMPNAVLVPKISAASDLAAARAAMHGSVPMWIMMETCAAILRLNEIATAGAKAGVEAWVIGSSDLAKEMRCAQGVARPGLQTALSLSVMAARAVGLGILDGVFFDAANPDGFAIQCAQGASLGFDGKTLIHPNQIEIANRAFAPEPAAIAWARAIIAAYDKPENAGKGLVEINGRFVERLHYDEARNLVQVAEAIEAAGR</sequence>
<evidence type="ECO:0000313" key="7">
    <source>
        <dbReference type="EMBL" id="MCX4149654.1"/>
    </source>
</evidence>
<reference evidence="8" key="1">
    <citation type="submission" date="2022-06" db="EMBL/GenBank/DDBJ databases">
        <title>PHB producers.</title>
        <authorList>
            <person name="Besaury L."/>
        </authorList>
    </citation>
    <scope>NUCLEOTIDE SEQUENCE</scope>
    <source>
        <strain evidence="8 9">SEWS6</strain>
    </source>
</reference>
<evidence type="ECO:0000313" key="10">
    <source>
        <dbReference type="Proteomes" id="UP001242288"/>
    </source>
</evidence>
<feature type="domain" description="HpcH/HpaI aldolase/citrate lyase" evidence="6">
    <location>
        <begin position="11"/>
        <end position="222"/>
    </location>
</feature>
<keyword evidence="2 5" id="KW-0479">Metal-binding</keyword>
<dbReference type="Gene3D" id="3.20.20.60">
    <property type="entry name" value="Phosphoenolpyruvate-binding domains"/>
    <property type="match status" value="1"/>
</dbReference>
<feature type="binding site" evidence="4">
    <location>
        <position position="72"/>
    </location>
    <ligand>
        <name>substrate</name>
    </ligand>
</feature>
<evidence type="ECO:0000256" key="5">
    <source>
        <dbReference type="PIRSR" id="PIRSR015582-2"/>
    </source>
</evidence>
<evidence type="ECO:0000256" key="4">
    <source>
        <dbReference type="PIRSR" id="PIRSR015582-1"/>
    </source>
</evidence>